<feature type="region of interest" description="Disordered" evidence="1">
    <location>
        <begin position="1"/>
        <end position="22"/>
    </location>
</feature>
<organism evidence="3 4">
    <name type="scientific">[Mycobacterium] nativiensis</name>
    <dbReference type="NCBI Taxonomy" id="2855503"/>
    <lineage>
        <taxon>Bacteria</taxon>
        <taxon>Bacillati</taxon>
        <taxon>Actinomycetota</taxon>
        <taxon>Actinomycetes</taxon>
        <taxon>Mycobacteriales</taxon>
        <taxon>Mycobacteriaceae</taxon>
        <taxon>Mycolicibacter</taxon>
    </lineage>
</organism>
<keyword evidence="2" id="KW-0472">Membrane</keyword>
<accession>A0ABU5Y4I6</accession>
<proteinExistence type="predicted"/>
<reference evidence="3 4" key="1">
    <citation type="submission" date="2023-12" db="EMBL/GenBank/DDBJ databases">
        <title>Description of new species of Mycobacterium terrae complex isolated from sewage at the Sao Paulo Zoological Park Foundation in Brazil.</title>
        <authorList>
            <person name="Romagnoli C.L."/>
            <person name="Conceicao E.C."/>
            <person name="Machado E."/>
            <person name="Barreto L.B.P.F."/>
            <person name="Sharma A."/>
            <person name="Silva N.M."/>
            <person name="Marques L.E."/>
            <person name="Juliana M.A."/>
            <person name="Lourenco M.C.S."/>
            <person name="Digiampietri L.A."/>
            <person name="Suffys P.N."/>
            <person name="Viana-Niero C."/>
        </authorList>
    </citation>
    <scope>NUCLEOTIDE SEQUENCE [LARGE SCALE GENOMIC DNA]</scope>
    <source>
        <strain evidence="3 4">MYC340</strain>
    </source>
</reference>
<gene>
    <name evidence="3" type="ORF">KV113_26700</name>
</gene>
<evidence type="ECO:0000313" key="3">
    <source>
        <dbReference type="EMBL" id="MEB3035132.1"/>
    </source>
</evidence>
<keyword evidence="2" id="KW-1133">Transmembrane helix</keyword>
<evidence type="ECO:0000256" key="1">
    <source>
        <dbReference type="SAM" id="MobiDB-lite"/>
    </source>
</evidence>
<evidence type="ECO:0000313" key="4">
    <source>
        <dbReference type="Proteomes" id="UP001298593"/>
    </source>
</evidence>
<dbReference type="Proteomes" id="UP001298593">
    <property type="component" value="Unassembled WGS sequence"/>
</dbReference>
<evidence type="ECO:0000256" key="2">
    <source>
        <dbReference type="SAM" id="Phobius"/>
    </source>
</evidence>
<comment type="caution">
    <text evidence="3">The sequence shown here is derived from an EMBL/GenBank/DDBJ whole genome shotgun (WGS) entry which is preliminary data.</text>
</comment>
<evidence type="ECO:0008006" key="5">
    <source>
        <dbReference type="Google" id="ProtNLM"/>
    </source>
</evidence>
<protein>
    <recommendedName>
        <fullName evidence="5">Pentapeptide repeat-containing protein</fullName>
    </recommendedName>
</protein>
<sequence length="566" mass="62669">MQPDDVDQGTAGSSVEVNGSPAIDCAPEPGQQLLTKSVLGIVITFGFSALVLGAFVRLIDGGGSWWMTGHNLESGEWYEAVRNTVAAVALSVAGGAAYLAYRRQRTADLTQRTAAEAKEIAARAQQTAANAYALTHQQHKLAVERQQGDEIRQLRARFSQAAEHLAHPSPAVRMAGVYAMAALADDWASRGFTSEVQVCIDVLCGYLRLPYDPEHGADHQRKVVVTHVGTDGQKAQEKHFEFRHNDRQVRQTIVRVIASHLRLELEDERSWSNYAFDFRYSHFEDVDFGQAVFNGRDVLFDCATFSGERTSFYESLVSGERTSFRGATFNAKETDFDKTTFNAKETDFSQATFNGMQTDFDATTFNGTYSDFSQATFNNAEETHFGATFNAEETNFGGATFNAERTHFGAIFNGEWVSLGGATFNGKRVSLRGTFNAEQTKFDGATFNAEETDFFFAAFNGKSVSFTQAIFNGKRVSFRQATFNAEQTKFDGATFNAEETDFFLATFNGRRTEFSGATFNGTQVSFKSPQQWLNVYFDWDNEPSQTPACVLPRDWPPTPVTPSESG</sequence>
<keyword evidence="4" id="KW-1185">Reference proteome</keyword>
<dbReference type="EMBL" id="JAYJJU010000056">
    <property type="protein sequence ID" value="MEB3035132.1"/>
    <property type="molecule type" value="Genomic_DNA"/>
</dbReference>
<feature type="transmembrane region" description="Helical" evidence="2">
    <location>
        <begin position="38"/>
        <end position="59"/>
    </location>
</feature>
<feature type="transmembrane region" description="Helical" evidence="2">
    <location>
        <begin position="80"/>
        <end position="101"/>
    </location>
</feature>
<keyword evidence="2" id="KW-0812">Transmembrane</keyword>
<dbReference type="RefSeq" id="WP_329780588.1">
    <property type="nucleotide sequence ID" value="NZ_JAYJJU010000056.1"/>
</dbReference>
<name>A0ABU5Y4I6_9MYCO</name>